<dbReference type="Pfam" id="PF01113">
    <property type="entry name" value="DapB_N"/>
    <property type="match status" value="1"/>
</dbReference>
<comment type="catalytic activity">
    <reaction evidence="12 13">
        <text>(S)-2,3,4,5-tetrahydrodipicolinate + NAD(+) + H2O = (2S,4S)-4-hydroxy-2,3,4,5-tetrahydrodipicolinate + NADH + H(+)</text>
        <dbReference type="Rhea" id="RHEA:35323"/>
        <dbReference type="ChEBI" id="CHEBI:15377"/>
        <dbReference type="ChEBI" id="CHEBI:15378"/>
        <dbReference type="ChEBI" id="CHEBI:16845"/>
        <dbReference type="ChEBI" id="CHEBI:57540"/>
        <dbReference type="ChEBI" id="CHEBI:57945"/>
        <dbReference type="ChEBI" id="CHEBI:67139"/>
        <dbReference type="EC" id="1.17.1.8"/>
    </reaction>
</comment>
<dbReference type="GO" id="GO:0008839">
    <property type="term" value="F:4-hydroxy-tetrahydrodipicolinate reductase"/>
    <property type="evidence" value="ECO:0007669"/>
    <property type="project" value="UniProtKB-UniRule"/>
</dbReference>
<feature type="region of interest" description="Disordered" evidence="14">
    <location>
        <begin position="1"/>
        <end position="29"/>
    </location>
</feature>
<feature type="binding site" evidence="13">
    <location>
        <begin position="176"/>
        <end position="178"/>
    </location>
    <ligand>
        <name>NAD(+)</name>
        <dbReference type="ChEBI" id="CHEBI:57540"/>
    </ligand>
</feature>
<dbReference type="GO" id="GO:0009089">
    <property type="term" value="P:lysine biosynthetic process via diaminopimelate"/>
    <property type="evidence" value="ECO:0007669"/>
    <property type="project" value="UniProtKB-UniRule"/>
</dbReference>
<dbReference type="GO" id="GO:0019877">
    <property type="term" value="P:diaminopimelate biosynthetic process"/>
    <property type="evidence" value="ECO:0007669"/>
    <property type="project" value="UniProtKB-UniRule"/>
</dbReference>
<evidence type="ECO:0000256" key="14">
    <source>
        <dbReference type="SAM" id="MobiDB-lite"/>
    </source>
</evidence>
<organism evidence="17 18">
    <name type="scientific">Candidatus Woesebacteria bacterium GW2011_GWA2_40_7</name>
    <dbReference type="NCBI Taxonomy" id="1618562"/>
    <lineage>
        <taxon>Bacteria</taxon>
        <taxon>Candidatus Woeseibacteriota</taxon>
    </lineage>
</organism>
<keyword evidence="6 13" id="KW-0560">Oxidoreductase</keyword>
<feature type="binding site" evidence="13">
    <location>
        <position position="115"/>
    </location>
    <ligand>
        <name>NAD(+)</name>
        <dbReference type="ChEBI" id="CHEBI:57540"/>
    </ligand>
</feature>
<evidence type="ECO:0000256" key="13">
    <source>
        <dbReference type="HAMAP-Rule" id="MF_00102"/>
    </source>
</evidence>
<comment type="caution">
    <text evidence="13">Was originally thought to be a dihydrodipicolinate reductase (DHDPR), catalyzing the conversion of dihydrodipicolinate to tetrahydrodipicolinate. However, it was shown in E.coli that the substrate of the enzymatic reaction is not dihydrodipicolinate (DHDP) but in fact (2S,4S)-4-hydroxy-2,3,4,5-tetrahydrodipicolinic acid (HTPA), the product released by the DapA-catalyzed reaction.</text>
</comment>
<keyword evidence="5 13" id="KW-0220">Diaminopimelate biosynthesis</keyword>
<comment type="subcellular location">
    <subcellularLocation>
        <location evidence="13">Cytoplasm</location>
    </subcellularLocation>
</comment>
<dbReference type="Gene3D" id="3.40.50.720">
    <property type="entry name" value="NAD(P)-binding Rossmann-like Domain"/>
    <property type="match status" value="1"/>
</dbReference>
<dbReference type="InterPro" id="IPR000846">
    <property type="entry name" value="DapB_N"/>
</dbReference>
<gene>
    <name evidence="13" type="primary">dapB</name>
    <name evidence="17" type="ORF">UU16_C0005G0025</name>
</gene>
<keyword evidence="8 13" id="KW-0457">Lysine biosynthesis</keyword>
<proteinExistence type="inferred from homology"/>
<evidence type="ECO:0000313" key="18">
    <source>
        <dbReference type="Proteomes" id="UP000034013"/>
    </source>
</evidence>
<dbReference type="InterPro" id="IPR023940">
    <property type="entry name" value="DHDPR_bac"/>
</dbReference>
<keyword evidence="3 13" id="KW-0028">Amino-acid biosynthesis</keyword>
<dbReference type="SUPFAM" id="SSF55347">
    <property type="entry name" value="Glyceraldehyde-3-phosphate dehydrogenase-like, C-terminal domain"/>
    <property type="match status" value="1"/>
</dbReference>
<dbReference type="GO" id="GO:0051287">
    <property type="term" value="F:NAD binding"/>
    <property type="evidence" value="ECO:0007669"/>
    <property type="project" value="UniProtKB-UniRule"/>
</dbReference>
<dbReference type="GO" id="GO:0005829">
    <property type="term" value="C:cytosol"/>
    <property type="evidence" value="ECO:0007669"/>
    <property type="project" value="TreeGrafter"/>
</dbReference>
<dbReference type="EMBL" id="LBZO01000005">
    <property type="protein sequence ID" value="KKR74138.1"/>
    <property type="molecule type" value="Genomic_DNA"/>
</dbReference>
<feature type="binding site" evidence="13">
    <location>
        <begin position="242"/>
        <end position="243"/>
    </location>
    <ligand>
        <name>(S)-2,3,4,5-tetrahydrodipicolinate</name>
        <dbReference type="ChEBI" id="CHEBI:16845"/>
    </ligand>
</feature>
<dbReference type="NCBIfam" id="TIGR00036">
    <property type="entry name" value="dapB"/>
    <property type="match status" value="1"/>
</dbReference>
<evidence type="ECO:0000256" key="11">
    <source>
        <dbReference type="ARBA" id="ARBA00049080"/>
    </source>
</evidence>
<dbReference type="InterPro" id="IPR022664">
    <property type="entry name" value="DapB_N_CS"/>
</dbReference>
<dbReference type="PANTHER" id="PTHR20836:SF0">
    <property type="entry name" value="4-HYDROXY-TETRAHYDRODIPICOLINATE REDUCTASE 1, CHLOROPLASTIC-RELATED"/>
    <property type="match status" value="1"/>
</dbReference>
<evidence type="ECO:0000256" key="4">
    <source>
        <dbReference type="ARBA" id="ARBA00022857"/>
    </source>
</evidence>
<feature type="domain" description="Dihydrodipicolinate reductase C-terminal" evidence="16">
    <location>
        <begin position="208"/>
        <end position="340"/>
    </location>
</feature>
<comment type="similarity">
    <text evidence="1 13">Belongs to the DapB family.</text>
</comment>
<dbReference type="Pfam" id="PF05173">
    <property type="entry name" value="DapB_C"/>
    <property type="match status" value="1"/>
</dbReference>
<name>A0A0G0TAZ5_9BACT</name>
<comment type="caution">
    <text evidence="17">The sequence shown here is derived from an EMBL/GenBank/DDBJ whole genome shotgun (WGS) entry which is preliminary data.</text>
</comment>
<dbReference type="PANTHER" id="PTHR20836">
    <property type="entry name" value="DIHYDRODIPICOLINATE REDUCTASE"/>
    <property type="match status" value="1"/>
</dbReference>
<evidence type="ECO:0000256" key="2">
    <source>
        <dbReference type="ARBA" id="ARBA00022490"/>
    </source>
</evidence>
<feature type="binding site" evidence="13">
    <location>
        <begin position="89"/>
        <end position="94"/>
    </location>
    <ligand>
        <name>NAD(+)</name>
        <dbReference type="ChEBI" id="CHEBI:57540"/>
    </ligand>
</feature>
<dbReference type="HAMAP" id="MF_00102">
    <property type="entry name" value="DapB"/>
    <property type="match status" value="1"/>
</dbReference>
<dbReference type="EC" id="1.17.1.8" evidence="10 13"/>
<keyword evidence="2 13" id="KW-0963">Cytoplasm</keyword>
<evidence type="ECO:0000256" key="7">
    <source>
        <dbReference type="ARBA" id="ARBA00023027"/>
    </source>
</evidence>
<evidence type="ECO:0000256" key="6">
    <source>
        <dbReference type="ARBA" id="ARBA00023002"/>
    </source>
</evidence>
<evidence type="ECO:0000256" key="5">
    <source>
        <dbReference type="ARBA" id="ARBA00022915"/>
    </source>
</evidence>
<comment type="subunit">
    <text evidence="13">Homotetramer.</text>
</comment>
<comment type="function">
    <text evidence="13">Catalyzes the conversion of 4-hydroxy-tetrahydrodipicolinate (HTPA) to tetrahydrodipicolinate.</text>
</comment>
<evidence type="ECO:0000313" key="17">
    <source>
        <dbReference type="EMBL" id="KKR74138.1"/>
    </source>
</evidence>
<evidence type="ECO:0000256" key="12">
    <source>
        <dbReference type="ARBA" id="ARBA00049396"/>
    </source>
</evidence>
<dbReference type="InterPro" id="IPR036291">
    <property type="entry name" value="NAD(P)-bd_dom_sf"/>
</dbReference>
<feature type="binding site" evidence="13">
    <location>
        <begin position="202"/>
        <end position="205"/>
    </location>
    <ligand>
        <name>NAD(+)</name>
        <dbReference type="ChEBI" id="CHEBI:57540"/>
    </ligand>
</feature>
<evidence type="ECO:0000259" key="16">
    <source>
        <dbReference type="Pfam" id="PF05173"/>
    </source>
</evidence>
<comment type="pathway">
    <text evidence="9 13">Amino-acid biosynthesis; L-lysine biosynthesis via DAP pathway; (S)-tetrahydrodipicolinate from L-aspartate: step 4/4.</text>
</comment>
<comment type="catalytic activity">
    <reaction evidence="11 13">
        <text>(S)-2,3,4,5-tetrahydrodipicolinate + NADP(+) + H2O = (2S,4S)-4-hydroxy-2,3,4,5-tetrahydrodipicolinate + NADPH + H(+)</text>
        <dbReference type="Rhea" id="RHEA:35331"/>
        <dbReference type="ChEBI" id="CHEBI:15377"/>
        <dbReference type="ChEBI" id="CHEBI:15378"/>
        <dbReference type="ChEBI" id="CHEBI:16845"/>
        <dbReference type="ChEBI" id="CHEBI:57783"/>
        <dbReference type="ChEBI" id="CHEBI:58349"/>
        <dbReference type="ChEBI" id="CHEBI:67139"/>
        <dbReference type="EC" id="1.17.1.8"/>
    </reaction>
</comment>
<feature type="active site" description="Proton donor/acceptor" evidence="13">
    <location>
        <position position="232"/>
    </location>
</feature>
<evidence type="ECO:0000256" key="3">
    <source>
        <dbReference type="ARBA" id="ARBA00022605"/>
    </source>
</evidence>
<dbReference type="PROSITE" id="PS01298">
    <property type="entry name" value="DAPB"/>
    <property type="match status" value="1"/>
</dbReference>
<dbReference type="AlphaFoldDB" id="A0A0G0TAZ5"/>
<reference evidence="17 18" key="1">
    <citation type="journal article" date="2015" name="Nature">
        <title>rRNA introns, odd ribosomes, and small enigmatic genomes across a large radiation of phyla.</title>
        <authorList>
            <person name="Brown C.T."/>
            <person name="Hug L.A."/>
            <person name="Thomas B.C."/>
            <person name="Sharon I."/>
            <person name="Castelle C.J."/>
            <person name="Singh A."/>
            <person name="Wilkins M.J."/>
            <person name="Williams K.H."/>
            <person name="Banfield J.F."/>
        </authorList>
    </citation>
    <scope>NUCLEOTIDE SEQUENCE [LARGE SCALE GENOMIC DNA]</scope>
</reference>
<dbReference type="Gene3D" id="3.30.360.10">
    <property type="entry name" value="Dihydrodipicolinate Reductase, domain 2"/>
    <property type="match status" value="1"/>
</dbReference>
<evidence type="ECO:0000256" key="8">
    <source>
        <dbReference type="ARBA" id="ARBA00023154"/>
    </source>
</evidence>
<dbReference type="FunFam" id="3.30.360.10:FF:000009">
    <property type="entry name" value="4-hydroxy-tetrahydrodipicolinate reductase"/>
    <property type="match status" value="1"/>
</dbReference>
<accession>A0A0G0TAZ5</accession>
<evidence type="ECO:0000256" key="1">
    <source>
        <dbReference type="ARBA" id="ARBA00006642"/>
    </source>
</evidence>
<feature type="binding site" evidence="13">
    <location>
        <position position="117"/>
    </location>
    <ligand>
        <name>NADP(+)</name>
        <dbReference type="ChEBI" id="CHEBI:58349"/>
    </ligand>
</feature>
<keyword evidence="7 13" id="KW-0520">NAD</keyword>
<evidence type="ECO:0000256" key="9">
    <source>
        <dbReference type="ARBA" id="ARBA00037922"/>
    </source>
</evidence>
<feature type="domain" description="Dihydrodipicolinate reductase N-terminal" evidence="15">
    <location>
        <begin position="83"/>
        <end position="205"/>
    </location>
</feature>
<feature type="active site" description="Proton donor" evidence="13">
    <location>
        <position position="236"/>
    </location>
</feature>
<dbReference type="CDD" id="cd02274">
    <property type="entry name" value="DHDPR_N"/>
    <property type="match status" value="1"/>
</dbReference>
<dbReference type="PATRIC" id="fig|1618562.3.peg.170"/>
<dbReference type="GO" id="GO:0016726">
    <property type="term" value="F:oxidoreductase activity, acting on CH or CH2 groups, NAD or NADP as acceptor"/>
    <property type="evidence" value="ECO:0007669"/>
    <property type="project" value="UniProtKB-UniRule"/>
</dbReference>
<evidence type="ECO:0000259" key="15">
    <source>
        <dbReference type="Pfam" id="PF01113"/>
    </source>
</evidence>
<sequence>MSITWAGSTFHGGRCSRKIPGRPPPRGKLPVPRGGVARAALQASGTGPAFPVVTARIAARHGLLLNATKSPQSFLRSSVMEQIKVVVHGAAGRVGQEVVKAVCQEPGMRLVGAVDLRVTAEPLSLPDGSGTVPFSTDIDAILDRCRPDVVVDFSIARASMPAVRAASRHSVNMVIGTTGFTAADFDEMKQLAEAGEIGIVAAPNFALGAVLMMHLAKIAGRFLDHAEIIELHHDRKLDAPSGTALLTARAMAEARGKPFLPPAAGEPTPSRGQAVEGISLHSVRLPGLMAHQEVIFGAAGQTLSIRHDTINRECYMPGVMLAVRAVVERKGFIYGLDKLLGL</sequence>
<dbReference type="UniPathway" id="UPA00034">
    <property type="reaction ID" value="UER00018"/>
</dbReference>
<dbReference type="SUPFAM" id="SSF51735">
    <property type="entry name" value="NAD(P)-binding Rossmann-fold domains"/>
    <property type="match status" value="1"/>
</dbReference>
<evidence type="ECO:0000256" key="10">
    <source>
        <dbReference type="ARBA" id="ARBA00038983"/>
    </source>
</evidence>
<dbReference type="Proteomes" id="UP000034013">
    <property type="component" value="Unassembled WGS sequence"/>
</dbReference>
<dbReference type="GO" id="GO:0050661">
    <property type="term" value="F:NADP binding"/>
    <property type="evidence" value="ECO:0007669"/>
    <property type="project" value="UniProtKB-UniRule"/>
</dbReference>
<dbReference type="InterPro" id="IPR022663">
    <property type="entry name" value="DapB_C"/>
</dbReference>
<protein>
    <recommendedName>
        <fullName evidence="10 13">4-hydroxy-tetrahydrodipicolinate reductase</fullName>
        <shortName evidence="13">HTPA reductase</shortName>
        <ecNumber evidence="10 13">1.17.1.8</ecNumber>
    </recommendedName>
</protein>
<feature type="binding site" evidence="13">
    <location>
        <position position="233"/>
    </location>
    <ligand>
        <name>(S)-2,3,4,5-tetrahydrodipicolinate</name>
        <dbReference type="ChEBI" id="CHEBI:16845"/>
    </ligand>
</feature>
<keyword evidence="4 13" id="KW-0521">NADP</keyword>